<dbReference type="InterPro" id="IPR000742">
    <property type="entry name" value="EGF"/>
</dbReference>
<name>A0A452GIP7_9SAUR</name>
<feature type="domain" description="EGF-like" evidence="9">
    <location>
        <begin position="55"/>
        <end position="95"/>
    </location>
</feature>
<comment type="caution">
    <text evidence="8">Lacks conserved residue(s) required for the propagation of feature annotation.</text>
</comment>
<dbReference type="SUPFAM" id="SSF57184">
    <property type="entry name" value="Growth factor receptor domain"/>
    <property type="match status" value="1"/>
</dbReference>
<evidence type="ECO:0000256" key="7">
    <source>
        <dbReference type="ARBA" id="ARBA00023180"/>
    </source>
</evidence>
<dbReference type="InterPro" id="IPR052080">
    <property type="entry name" value="vWF_C/EGF_Fibrillin"/>
</dbReference>
<feature type="domain" description="EGF-like" evidence="9">
    <location>
        <begin position="96"/>
        <end position="135"/>
    </location>
</feature>
<dbReference type="STRING" id="38772.ENSGAGP00000001470"/>
<evidence type="ECO:0000256" key="8">
    <source>
        <dbReference type="PROSITE-ProRule" id="PRU00076"/>
    </source>
</evidence>
<keyword evidence="7" id="KW-0325">Glycoprotein</keyword>
<keyword evidence="2" id="KW-0964">Secreted</keyword>
<dbReference type="Pfam" id="PF07645">
    <property type="entry name" value="EGF_CA"/>
    <property type="match status" value="6"/>
</dbReference>
<reference evidence="10" key="3">
    <citation type="submission" date="2025-09" db="UniProtKB">
        <authorList>
            <consortium name="Ensembl"/>
        </authorList>
    </citation>
    <scope>IDENTIFICATION</scope>
</reference>
<keyword evidence="11" id="KW-1185">Reference proteome</keyword>
<dbReference type="GO" id="GO:0005509">
    <property type="term" value="F:calcium ion binding"/>
    <property type="evidence" value="ECO:0007669"/>
    <property type="project" value="InterPro"/>
</dbReference>
<evidence type="ECO:0000313" key="11">
    <source>
        <dbReference type="Proteomes" id="UP000291020"/>
    </source>
</evidence>
<dbReference type="InterPro" id="IPR009030">
    <property type="entry name" value="Growth_fac_rcpt_cys_sf"/>
</dbReference>
<keyword evidence="4" id="KW-0732">Signal</keyword>
<dbReference type="Ensembl" id="ENSGAGT00000001677.1">
    <property type="protein sequence ID" value="ENSGAGP00000001470.1"/>
    <property type="gene ID" value="ENSGAGG00000001172.1"/>
</dbReference>
<accession>A0A452GIP7</accession>
<evidence type="ECO:0000256" key="3">
    <source>
        <dbReference type="ARBA" id="ARBA00022536"/>
    </source>
</evidence>
<dbReference type="InterPro" id="IPR049883">
    <property type="entry name" value="NOTCH1_EGF-like"/>
</dbReference>
<dbReference type="PROSITE" id="PS00010">
    <property type="entry name" value="ASX_HYDROXYL"/>
    <property type="match status" value="6"/>
</dbReference>
<dbReference type="Proteomes" id="UP000291020">
    <property type="component" value="Unassembled WGS sequence"/>
</dbReference>
<keyword evidence="3 8" id="KW-0245">EGF-like domain</keyword>
<dbReference type="PANTHER" id="PTHR47333">
    <property type="entry name" value="VON WILLEBRAND FACTOR C AND EGF DOMAIN-CONTAINING PROTEIN"/>
    <property type="match status" value="1"/>
</dbReference>
<dbReference type="FunFam" id="2.10.25.10:FF:000014">
    <property type="entry name" value="Latent-transforming growth factor beta-binding protein 3"/>
    <property type="match status" value="2"/>
</dbReference>
<dbReference type="PROSITE" id="PS01187">
    <property type="entry name" value="EGF_CA"/>
    <property type="match status" value="2"/>
</dbReference>
<proteinExistence type="predicted"/>
<dbReference type="PROSITE" id="PS01186">
    <property type="entry name" value="EGF_2"/>
    <property type="match status" value="6"/>
</dbReference>
<dbReference type="PROSITE" id="PS50026">
    <property type="entry name" value="EGF_3"/>
    <property type="match status" value="6"/>
</dbReference>
<dbReference type="AlphaFoldDB" id="A0A452GIP7"/>
<dbReference type="InterPro" id="IPR001881">
    <property type="entry name" value="EGF-like_Ca-bd_dom"/>
</dbReference>
<protein>
    <recommendedName>
        <fullName evidence="9">EGF-like domain-containing protein</fullName>
    </recommendedName>
</protein>
<feature type="domain" description="EGF-like" evidence="9">
    <location>
        <begin position="178"/>
        <end position="219"/>
    </location>
</feature>
<keyword evidence="6" id="KW-1015">Disulfide bond</keyword>
<dbReference type="Gene3D" id="2.10.25.10">
    <property type="entry name" value="Laminin"/>
    <property type="match status" value="6"/>
</dbReference>
<evidence type="ECO:0000256" key="1">
    <source>
        <dbReference type="ARBA" id="ARBA00004613"/>
    </source>
</evidence>
<feature type="domain" description="EGF-like" evidence="9">
    <location>
        <begin position="136"/>
        <end position="177"/>
    </location>
</feature>
<dbReference type="SMART" id="SM00179">
    <property type="entry name" value="EGF_CA"/>
    <property type="match status" value="6"/>
</dbReference>
<dbReference type="PANTHER" id="PTHR47333:SF5">
    <property type="entry name" value="FIBRILLIN-3"/>
    <property type="match status" value="1"/>
</dbReference>
<organism evidence="10 11">
    <name type="scientific">Gopherus agassizii</name>
    <name type="common">Agassiz's desert tortoise</name>
    <dbReference type="NCBI Taxonomy" id="38772"/>
    <lineage>
        <taxon>Eukaryota</taxon>
        <taxon>Metazoa</taxon>
        <taxon>Chordata</taxon>
        <taxon>Craniata</taxon>
        <taxon>Vertebrata</taxon>
        <taxon>Euteleostomi</taxon>
        <taxon>Archelosauria</taxon>
        <taxon>Testudinata</taxon>
        <taxon>Testudines</taxon>
        <taxon>Cryptodira</taxon>
        <taxon>Durocryptodira</taxon>
        <taxon>Testudinoidea</taxon>
        <taxon>Testudinidae</taxon>
        <taxon>Gopherus</taxon>
    </lineage>
</organism>
<evidence type="ECO:0000259" key="9">
    <source>
        <dbReference type="PROSITE" id="PS50026"/>
    </source>
</evidence>
<feature type="domain" description="EGF-like" evidence="9">
    <location>
        <begin position="13"/>
        <end position="54"/>
    </location>
</feature>
<dbReference type="InterPro" id="IPR018097">
    <property type="entry name" value="EGF_Ca-bd_CS"/>
</dbReference>
<evidence type="ECO:0000256" key="5">
    <source>
        <dbReference type="ARBA" id="ARBA00022737"/>
    </source>
</evidence>
<keyword evidence="5" id="KW-0677">Repeat</keyword>
<dbReference type="FunFam" id="2.10.25.10:FF:000003">
    <property type="entry name" value="fibrillin-1 isoform X1"/>
    <property type="match status" value="4"/>
</dbReference>
<evidence type="ECO:0000256" key="2">
    <source>
        <dbReference type="ARBA" id="ARBA00022525"/>
    </source>
</evidence>
<reference evidence="11" key="1">
    <citation type="journal article" date="2017" name="PLoS ONE">
        <title>The Agassiz's desert tortoise genome provides a resource for the conservation of a threatened species.</title>
        <authorList>
            <person name="Tollis M."/>
            <person name="DeNardo D.F."/>
            <person name="Cornelius J.A."/>
            <person name="Dolby G.A."/>
            <person name="Edwards T."/>
            <person name="Henen B.T."/>
            <person name="Karl A.E."/>
            <person name="Murphy R.W."/>
            <person name="Kusumi K."/>
        </authorList>
    </citation>
    <scope>NUCLEOTIDE SEQUENCE [LARGE SCALE GENOMIC DNA]</scope>
</reference>
<dbReference type="InterPro" id="IPR000152">
    <property type="entry name" value="EGF-type_Asp/Asn_hydroxyl_site"/>
</dbReference>
<sequence length="352" mass="37721">MRMIKGLENLPSNIDECSEIPAICSNGVCINQIGSFRCECPIGFSYNNILLICEDIDECSSGENLCQRNCINSIGSFQCLCQEGYDRTLDGKNCVDINECVSLPGTCSPGTCQNLEGSFRCICPPGYEVQNDNCIDINECEEEPNICLFGTCTNTPGSFQCICPPGFVLSDNGRRCFDVNECAENLGICINGACINTDGSFRCECPFGYNLDYTGVNCVGECREVGAELFHDHLPNSGLDLCLGLPECTGCRKAPTRVFPVTTNAIPGLHPDTDECSIGNPCGNGTCTNVVGGFECTCDEGFEPGPMMTCEGNVPLGHGAQCLSRWSPRSLAVGSVQLALPCSKKADSPVRQ</sequence>
<comment type="subcellular location">
    <subcellularLocation>
        <location evidence="1">Secreted</location>
    </subcellularLocation>
</comment>
<evidence type="ECO:0000313" key="10">
    <source>
        <dbReference type="Ensembl" id="ENSGAGP00000001470.1"/>
    </source>
</evidence>
<dbReference type="GO" id="GO:0005576">
    <property type="term" value="C:extracellular region"/>
    <property type="evidence" value="ECO:0007669"/>
    <property type="project" value="UniProtKB-SubCell"/>
</dbReference>
<dbReference type="CDD" id="cd00054">
    <property type="entry name" value="EGF_CA"/>
    <property type="match status" value="5"/>
</dbReference>
<evidence type="ECO:0000256" key="4">
    <source>
        <dbReference type="ARBA" id="ARBA00022729"/>
    </source>
</evidence>
<feature type="domain" description="EGF-like" evidence="9">
    <location>
        <begin position="272"/>
        <end position="311"/>
    </location>
</feature>
<evidence type="ECO:0000256" key="6">
    <source>
        <dbReference type="ARBA" id="ARBA00023157"/>
    </source>
</evidence>
<dbReference type="SMART" id="SM00181">
    <property type="entry name" value="EGF"/>
    <property type="match status" value="6"/>
</dbReference>
<dbReference type="SUPFAM" id="SSF57196">
    <property type="entry name" value="EGF/Laminin"/>
    <property type="match status" value="3"/>
</dbReference>
<reference evidence="10" key="2">
    <citation type="submission" date="2025-08" db="UniProtKB">
        <authorList>
            <consortium name="Ensembl"/>
        </authorList>
    </citation>
    <scope>IDENTIFICATION</scope>
</reference>